<evidence type="ECO:0000256" key="8">
    <source>
        <dbReference type="ARBA" id="ARBA00023242"/>
    </source>
</evidence>
<dbReference type="InterPro" id="IPR025763">
    <property type="entry name" value="Trm8_euk"/>
</dbReference>
<dbReference type="Gene3D" id="3.40.50.150">
    <property type="entry name" value="Vaccinia Virus protein VP39"/>
    <property type="match status" value="1"/>
</dbReference>
<evidence type="ECO:0000313" key="11">
    <source>
        <dbReference type="Proteomes" id="UP000383932"/>
    </source>
</evidence>
<dbReference type="Pfam" id="PF02390">
    <property type="entry name" value="Methyltransf_4"/>
    <property type="match status" value="1"/>
</dbReference>
<feature type="binding site" evidence="9">
    <location>
        <begin position="85"/>
        <end position="86"/>
    </location>
    <ligand>
        <name>S-adenosyl-L-methionine</name>
        <dbReference type="ChEBI" id="CHEBI:59789"/>
    </ligand>
</feature>
<proteinExistence type="inferred from homology"/>
<keyword evidence="7 9" id="KW-0694">RNA-binding</keyword>
<keyword evidence="4 9" id="KW-0808">Transferase</keyword>
<dbReference type="GO" id="GO:0043527">
    <property type="term" value="C:tRNA methyltransferase complex"/>
    <property type="evidence" value="ECO:0007669"/>
    <property type="project" value="TreeGrafter"/>
</dbReference>
<feature type="binding site" evidence="9">
    <location>
        <begin position="119"/>
        <end position="120"/>
    </location>
    <ligand>
        <name>S-adenosyl-L-methionine</name>
        <dbReference type="ChEBI" id="CHEBI:59789"/>
    </ligand>
</feature>
<feature type="binding site" evidence="9">
    <location>
        <position position="137"/>
    </location>
    <ligand>
        <name>S-adenosyl-L-methionine</name>
        <dbReference type="ChEBI" id="CHEBI:59789"/>
    </ligand>
</feature>
<dbReference type="InterPro" id="IPR029063">
    <property type="entry name" value="SAM-dependent_MTases_sf"/>
</dbReference>
<feature type="binding site" evidence="9">
    <location>
        <begin position="215"/>
        <end position="217"/>
    </location>
    <ligand>
        <name>S-adenosyl-L-methionine</name>
        <dbReference type="ChEBI" id="CHEBI:59789"/>
    </ligand>
</feature>
<keyword evidence="11" id="KW-1185">Reference proteome</keyword>
<gene>
    <name evidence="9" type="primary">TRM8</name>
    <name evidence="10" type="ORF">CTheo_5068</name>
</gene>
<organism evidence="10 11">
    <name type="scientific">Ceratobasidium theobromae</name>
    <dbReference type="NCBI Taxonomy" id="1582974"/>
    <lineage>
        <taxon>Eukaryota</taxon>
        <taxon>Fungi</taxon>
        <taxon>Dikarya</taxon>
        <taxon>Basidiomycota</taxon>
        <taxon>Agaricomycotina</taxon>
        <taxon>Agaricomycetes</taxon>
        <taxon>Cantharellales</taxon>
        <taxon>Ceratobasidiaceae</taxon>
        <taxon>Ceratobasidium</taxon>
    </lineage>
</organism>
<evidence type="ECO:0000256" key="2">
    <source>
        <dbReference type="ARBA" id="ARBA00022555"/>
    </source>
</evidence>
<evidence type="ECO:0000256" key="5">
    <source>
        <dbReference type="ARBA" id="ARBA00022691"/>
    </source>
</evidence>
<keyword evidence="5 9" id="KW-0949">S-adenosyl-L-methionine</keyword>
<evidence type="ECO:0000313" key="10">
    <source>
        <dbReference type="EMBL" id="KAB5591511.1"/>
    </source>
</evidence>
<dbReference type="PROSITE" id="PS51625">
    <property type="entry name" value="SAM_MT_TRMB"/>
    <property type="match status" value="1"/>
</dbReference>
<dbReference type="GO" id="GO:0008176">
    <property type="term" value="F:tRNA (guanine(46)-N7)-methyltransferase activity"/>
    <property type="evidence" value="ECO:0007669"/>
    <property type="project" value="UniProtKB-UniRule"/>
</dbReference>
<dbReference type="PANTHER" id="PTHR23417:SF16">
    <property type="entry name" value="TRNA (GUANINE-N(7)-)-METHYLTRANSFERASE"/>
    <property type="match status" value="1"/>
</dbReference>
<keyword evidence="8 9" id="KW-0539">Nucleus</keyword>
<sequence length="244" mass="27859">MQRLPRQVRSYLRSDTTDKERTQILSQIMTFNKPSPTSPDEMDWTLHYPNHPSLQVEFADIGCGFGGLLIALAPLYPKTLLLGMEIRVQVTQYVTDRIAALRQQSIEAQVQSTAASGENTPELVDGGYQNLSKIFFLFPDPHFKARKHKARIISPTLLAEYAYVLRPGGIVYTVTDVEELHTWMVTHLEAFPAFERIPDEEALKDPVTPHILNATEEGKKVERNNGRKWLALFRRKNRPERTTS</sequence>
<dbReference type="AlphaFoldDB" id="A0A5N5QJ71"/>
<dbReference type="EC" id="2.1.1.33" evidence="9"/>
<keyword evidence="2 9" id="KW-0820">tRNA-binding</keyword>
<dbReference type="NCBIfam" id="TIGR00091">
    <property type="entry name" value="tRNA (guanosine(46)-N7)-methyltransferase TrmB"/>
    <property type="match status" value="1"/>
</dbReference>
<evidence type="ECO:0000256" key="6">
    <source>
        <dbReference type="ARBA" id="ARBA00022694"/>
    </source>
</evidence>
<dbReference type="EMBL" id="SSOP01000102">
    <property type="protein sequence ID" value="KAB5591511.1"/>
    <property type="molecule type" value="Genomic_DNA"/>
</dbReference>
<dbReference type="GO" id="GO:0005634">
    <property type="term" value="C:nucleus"/>
    <property type="evidence" value="ECO:0007669"/>
    <property type="project" value="UniProtKB-SubCell"/>
</dbReference>
<dbReference type="OrthoDB" id="47276at2759"/>
<comment type="pathway">
    <text evidence="9">tRNA modification; N(7)-methylguanine-tRNA biosynthesis.</text>
</comment>
<dbReference type="InterPro" id="IPR003358">
    <property type="entry name" value="tRNA_(Gua-N-7)_MeTrfase_Trmb"/>
</dbReference>
<keyword evidence="6 9" id="KW-0819">tRNA processing</keyword>
<comment type="subunit">
    <text evidence="9">Forms a complex with TRM82.</text>
</comment>
<comment type="function">
    <text evidence="9">Catalyzes the formation of N(7)-methylguanine at position 46 (m7G46) in tRNA.</text>
</comment>
<dbReference type="PANTHER" id="PTHR23417">
    <property type="entry name" value="3-DEOXY-D-MANNO-OCTULOSONIC-ACID TRANSFERASE/TRNA GUANINE-N 7 - -METHYLTRANSFERASE"/>
    <property type="match status" value="1"/>
</dbReference>
<comment type="catalytic activity">
    <reaction evidence="1 9">
        <text>guanosine(46) in tRNA + S-adenosyl-L-methionine = N(7)-methylguanosine(46) in tRNA + S-adenosyl-L-homocysteine</text>
        <dbReference type="Rhea" id="RHEA:42708"/>
        <dbReference type="Rhea" id="RHEA-COMP:10188"/>
        <dbReference type="Rhea" id="RHEA-COMP:10189"/>
        <dbReference type="ChEBI" id="CHEBI:57856"/>
        <dbReference type="ChEBI" id="CHEBI:59789"/>
        <dbReference type="ChEBI" id="CHEBI:74269"/>
        <dbReference type="ChEBI" id="CHEBI:74480"/>
        <dbReference type="EC" id="2.1.1.33"/>
    </reaction>
</comment>
<name>A0A5N5QJ71_9AGAM</name>
<evidence type="ECO:0000256" key="1">
    <source>
        <dbReference type="ARBA" id="ARBA00000142"/>
    </source>
</evidence>
<dbReference type="UniPathway" id="UPA00989"/>
<evidence type="ECO:0000256" key="3">
    <source>
        <dbReference type="ARBA" id="ARBA00022603"/>
    </source>
</evidence>
<evidence type="ECO:0000256" key="7">
    <source>
        <dbReference type="ARBA" id="ARBA00022884"/>
    </source>
</evidence>
<dbReference type="Proteomes" id="UP000383932">
    <property type="component" value="Unassembled WGS sequence"/>
</dbReference>
<evidence type="ECO:0000256" key="9">
    <source>
        <dbReference type="HAMAP-Rule" id="MF_03055"/>
    </source>
</evidence>
<evidence type="ECO:0000256" key="4">
    <source>
        <dbReference type="ARBA" id="ARBA00022679"/>
    </source>
</evidence>
<reference evidence="10 11" key="1">
    <citation type="journal article" date="2019" name="Fungal Biol. Biotechnol.">
        <title>Draft genome sequence of fastidious pathogen Ceratobasidium theobromae, which causes vascular-streak dieback in Theobroma cacao.</title>
        <authorList>
            <person name="Ali S.S."/>
            <person name="Asman A."/>
            <person name="Shao J."/>
            <person name="Firmansyah A.P."/>
            <person name="Susilo A.W."/>
            <person name="Rosmana A."/>
            <person name="McMahon P."/>
            <person name="Junaid M."/>
            <person name="Guest D."/>
            <person name="Kheng T.Y."/>
            <person name="Meinhardt L.W."/>
            <person name="Bailey B.A."/>
        </authorList>
    </citation>
    <scope>NUCLEOTIDE SEQUENCE [LARGE SCALE GENOMIC DNA]</scope>
    <source>
        <strain evidence="10 11">CT2</strain>
    </source>
</reference>
<comment type="subcellular location">
    <subcellularLocation>
        <location evidence="9">Nucleus</location>
    </subcellularLocation>
</comment>
<dbReference type="HAMAP" id="MF_03055">
    <property type="entry name" value="tRNA_methyltr_TrmB_euk"/>
    <property type="match status" value="1"/>
</dbReference>
<dbReference type="GO" id="GO:0000049">
    <property type="term" value="F:tRNA binding"/>
    <property type="evidence" value="ECO:0007669"/>
    <property type="project" value="UniProtKB-UniRule"/>
</dbReference>
<dbReference type="CDD" id="cd02440">
    <property type="entry name" value="AdoMet_MTases"/>
    <property type="match status" value="1"/>
</dbReference>
<accession>A0A5N5QJ71</accession>
<comment type="similarity">
    <text evidence="9">Belongs to the class I-like SAM-binding methyltransferase superfamily. TrmB family.</text>
</comment>
<protein>
    <recommendedName>
        <fullName evidence="9">tRNA (guanine-N(7)-)-methyltransferase</fullName>
        <ecNumber evidence="9">2.1.1.33</ecNumber>
    </recommendedName>
    <alternativeName>
        <fullName evidence="9">Transfer RNA methyltransferase 8</fullName>
    </alternativeName>
    <alternativeName>
        <fullName evidence="9">tRNA (guanine(46)-N(7))-methyltransferase</fullName>
    </alternativeName>
    <alternativeName>
        <fullName evidence="9">tRNA(m7G46)-methyltransferase</fullName>
    </alternativeName>
</protein>
<feature type="binding site" evidence="9">
    <location>
        <position position="62"/>
    </location>
    <ligand>
        <name>S-adenosyl-L-methionine</name>
        <dbReference type="ChEBI" id="CHEBI:59789"/>
    </ligand>
</feature>
<feature type="active site" evidence="9">
    <location>
        <position position="140"/>
    </location>
</feature>
<dbReference type="SUPFAM" id="SSF53335">
    <property type="entry name" value="S-adenosyl-L-methionine-dependent methyltransferases"/>
    <property type="match status" value="1"/>
</dbReference>
<comment type="caution">
    <text evidence="10">The sequence shown here is derived from an EMBL/GenBank/DDBJ whole genome shotgun (WGS) entry which is preliminary data.</text>
</comment>
<keyword evidence="3 9" id="KW-0489">Methyltransferase</keyword>